<dbReference type="EMBL" id="AMZH03005392">
    <property type="protein sequence ID" value="RRT66509.1"/>
    <property type="molecule type" value="Genomic_DNA"/>
</dbReference>
<gene>
    <name evidence="1" type="ORF">B296_00027146</name>
</gene>
<dbReference type="AlphaFoldDB" id="A0A426ZR79"/>
<reference evidence="1 2" key="1">
    <citation type="journal article" date="2014" name="Agronomy (Basel)">
        <title>A Draft Genome Sequence for Ensete ventricosum, the Drought-Tolerant Tree Against Hunger.</title>
        <authorList>
            <person name="Harrison J."/>
            <person name="Moore K.A."/>
            <person name="Paszkiewicz K."/>
            <person name="Jones T."/>
            <person name="Grant M."/>
            <person name="Ambacheew D."/>
            <person name="Muzemil S."/>
            <person name="Studholme D.J."/>
        </authorList>
    </citation>
    <scope>NUCLEOTIDE SEQUENCE [LARGE SCALE GENOMIC DNA]</scope>
</reference>
<evidence type="ECO:0000313" key="1">
    <source>
        <dbReference type="EMBL" id="RRT66509.1"/>
    </source>
</evidence>
<sequence>MQLDPPVQSGAGLAASALFMINTTVDETTTKTRMSESSGAVCGLIYRWLLRREEESEGGLLPSTWYGIHGYGVEYASGAVVAISCTQLRSGMKKLADQNGGSIDLIESNLEKKEMDANELRPR</sequence>
<accession>A0A426ZR79</accession>
<protein>
    <submittedName>
        <fullName evidence="1">Uncharacterized protein</fullName>
    </submittedName>
</protein>
<proteinExistence type="predicted"/>
<name>A0A426ZR79_ENSVE</name>
<evidence type="ECO:0000313" key="2">
    <source>
        <dbReference type="Proteomes" id="UP000287651"/>
    </source>
</evidence>
<comment type="caution">
    <text evidence="1">The sequence shown here is derived from an EMBL/GenBank/DDBJ whole genome shotgun (WGS) entry which is preliminary data.</text>
</comment>
<organism evidence="1 2">
    <name type="scientific">Ensete ventricosum</name>
    <name type="common">Abyssinian banana</name>
    <name type="synonym">Musa ensete</name>
    <dbReference type="NCBI Taxonomy" id="4639"/>
    <lineage>
        <taxon>Eukaryota</taxon>
        <taxon>Viridiplantae</taxon>
        <taxon>Streptophyta</taxon>
        <taxon>Embryophyta</taxon>
        <taxon>Tracheophyta</taxon>
        <taxon>Spermatophyta</taxon>
        <taxon>Magnoliopsida</taxon>
        <taxon>Liliopsida</taxon>
        <taxon>Zingiberales</taxon>
        <taxon>Musaceae</taxon>
        <taxon>Ensete</taxon>
    </lineage>
</organism>
<dbReference type="Proteomes" id="UP000287651">
    <property type="component" value="Unassembled WGS sequence"/>
</dbReference>